<organism evidence="3 4">
    <name type="scientific">Emericellopsis atlantica</name>
    <dbReference type="NCBI Taxonomy" id="2614577"/>
    <lineage>
        <taxon>Eukaryota</taxon>
        <taxon>Fungi</taxon>
        <taxon>Dikarya</taxon>
        <taxon>Ascomycota</taxon>
        <taxon>Pezizomycotina</taxon>
        <taxon>Sordariomycetes</taxon>
        <taxon>Hypocreomycetidae</taxon>
        <taxon>Hypocreales</taxon>
        <taxon>Bionectriaceae</taxon>
        <taxon>Emericellopsis</taxon>
    </lineage>
</organism>
<dbReference type="EMBL" id="MU251275">
    <property type="protein sequence ID" value="KAG9250616.1"/>
    <property type="molecule type" value="Genomic_DNA"/>
</dbReference>
<dbReference type="RefSeq" id="XP_046114540.1">
    <property type="nucleotide sequence ID" value="XM_046267093.1"/>
</dbReference>
<feature type="region of interest" description="Disordered" evidence="2">
    <location>
        <begin position="134"/>
        <end position="205"/>
    </location>
</feature>
<comment type="caution">
    <text evidence="3">The sequence shown here is derived from an EMBL/GenBank/DDBJ whole genome shotgun (WGS) entry which is preliminary data.</text>
</comment>
<feature type="compositionally biased region" description="Polar residues" evidence="2">
    <location>
        <begin position="560"/>
        <end position="577"/>
    </location>
</feature>
<feature type="coiled-coil region" evidence="1">
    <location>
        <begin position="32"/>
        <end position="83"/>
    </location>
</feature>
<dbReference type="GeneID" id="70297996"/>
<protein>
    <submittedName>
        <fullName evidence="3">Uncharacterized protein</fullName>
    </submittedName>
</protein>
<keyword evidence="4" id="KW-1185">Reference proteome</keyword>
<proteinExistence type="predicted"/>
<keyword evidence="1" id="KW-0175">Coiled coil</keyword>
<dbReference type="Proteomes" id="UP000887229">
    <property type="component" value="Unassembled WGS sequence"/>
</dbReference>
<feature type="compositionally biased region" description="Gly residues" evidence="2">
    <location>
        <begin position="495"/>
        <end position="508"/>
    </location>
</feature>
<feature type="compositionally biased region" description="Basic and acidic residues" evidence="2">
    <location>
        <begin position="196"/>
        <end position="205"/>
    </location>
</feature>
<gene>
    <name evidence="3" type="ORF">F5Z01DRAFT_753454</name>
</gene>
<evidence type="ECO:0000313" key="4">
    <source>
        <dbReference type="Proteomes" id="UP000887229"/>
    </source>
</evidence>
<dbReference type="AlphaFoldDB" id="A0A9P7ZES4"/>
<name>A0A9P7ZES4_9HYPO</name>
<reference evidence="3" key="1">
    <citation type="journal article" date="2021" name="IMA Fungus">
        <title>Genomic characterization of three marine fungi, including Emericellopsis atlantica sp. nov. with signatures of a generalist lifestyle and marine biomass degradation.</title>
        <authorList>
            <person name="Hagestad O.C."/>
            <person name="Hou L."/>
            <person name="Andersen J.H."/>
            <person name="Hansen E.H."/>
            <person name="Altermark B."/>
            <person name="Li C."/>
            <person name="Kuhnert E."/>
            <person name="Cox R.J."/>
            <person name="Crous P.W."/>
            <person name="Spatafora J.W."/>
            <person name="Lail K."/>
            <person name="Amirebrahimi M."/>
            <person name="Lipzen A."/>
            <person name="Pangilinan J."/>
            <person name="Andreopoulos W."/>
            <person name="Hayes R.D."/>
            <person name="Ng V."/>
            <person name="Grigoriev I.V."/>
            <person name="Jackson S.A."/>
            <person name="Sutton T.D.S."/>
            <person name="Dobson A.D.W."/>
            <person name="Rama T."/>
        </authorList>
    </citation>
    <scope>NUCLEOTIDE SEQUENCE</scope>
    <source>
        <strain evidence="3">TS7</strain>
    </source>
</reference>
<evidence type="ECO:0000256" key="1">
    <source>
        <dbReference type="SAM" id="Coils"/>
    </source>
</evidence>
<feature type="region of interest" description="Disordered" evidence="2">
    <location>
        <begin position="480"/>
        <end position="582"/>
    </location>
</feature>
<dbReference type="OrthoDB" id="4835412at2759"/>
<evidence type="ECO:0000313" key="3">
    <source>
        <dbReference type="EMBL" id="KAG9250616.1"/>
    </source>
</evidence>
<evidence type="ECO:0000256" key="2">
    <source>
        <dbReference type="SAM" id="MobiDB-lite"/>
    </source>
</evidence>
<sequence length="599" mass="67046">MAATSSLERLLRTVRSQESKDRAHGDELDLEIARLERERVGIDARLERHKAIQSKLEVHAATKSQLETDIAQLDEDIRKQCEKYRDFSDGSLLKKVFRSEQPLIRPLISQREAKLRSLRDLEIREPGLFDEIDAEDIYLPESTPSDDGSGDVDHGGDRGSSTTDDPPDTIDEQAVKVLPRQSAPNHKIQKKRRRSQREDTPRKVSRLADRTIDISIFFQDGKSKHRIFRANGDEENWWIVWCKEHSMTFTTKNPLAGAGKHLHSDRHGSMDKSNETALAHLGYKVLNCNPQLAEENNLALDAELENRGSHAPHKSKWHITVSGGGDDGTADFVPEAHVEKPMKRRADTSSQAVLDPIPGHIYLAWISQDFRGAFCLPLPPTVEGTGDAELQAHTEDLVEEMKKEPPACYTMRNGRFVWAKDYEDHGSRVQERQHPVVIINNDNRTKWTRAWIPAKNLREVGETDPSLHFVANRSAVLRELERRNRQDEGSPVAGLGEGQTSGVQGTGNGDPEIKTQLSVNEDNPQPAAEPDTAGESPTPDRSRGRQGSAFSTRRPEDKNSATCYPSFRGSTTATVTDESVGGENKALRRFSIKIGELLT</sequence>
<accession>A0A9P7ZES4</accession>